<feature type="active site" description="Proton acceptor; for dehydratase activity" evidence="6">
    <location>
        <position position="684"/>
    </location>
</feature>
<dbReference type="Gene3D" id="3.90.1150.10">
    <property type="entry name" value="Aspartate Aminotransferase, domain 1"/>
    <property type="match status" value="1"/>
</dbReference>
<dbReference type="InterPro" id="IPR015424">
    <property type="entry name" value="PyrdxlP-dep_Trfase"/>
</dbReference>
<dbReference type="InterPro" id="IPR050091">
    <property type="entry name" value="PKS_NRPS_Biosynth_Enz"/>
</dbReference>
<feature type="compositionally biased region" description="Basic and acidic residues" evidence="7">
    <location>
        <begin position="1691"/>
        <end position="1703"/>
    </location>
</feature>
<evidence type="ECO:0000256" key="4">
    <source>
        <dbReference type="ARBA" id="ARBA00022898"/>
    </source>
</evidence>
<dbReference type="Pfam" id="PF14765">
    <property type="entry name" value="PS-DH"/>
    <property type="match status" value="1"/>
</dbReference>
<name>A0A8A4TMS7_SULCO</name>
<dbReference type="SUPFAM" id="SSF53383">
    <property type="entry name" value="PLP-dependent transferases"/>
    <property type="match status" value="1"/>
</dbReference>
<keyword evidence="12" id="KW-1185">Reference proteome</keyword>
<dbReference type="InterPro" id="IPR013968">
    <property type="entry name" value="PKS_KR"/>
</dbReference>
<evidence type="ECO:0000256" key="5">
    <source>
        <dbReference type="ARBA" id="ARBA00054155"/>
    </source>
</evidence>
<dbReference type="GO" id="GO:0008483">
    <property type="term" value="F:transaminase activity"/>
    <property type="evidence" value="ECO:0007669"/>
    <property type="project" value="UniProtKB-KW"/>
</dbReference>
<dbReference type="InterPro" id="IPR014031">
    <property type="entry name" value="Ketoacyl_synth_C"/>
</dbReference>
<dbReference type="PROSITE" id="PS52004">
    <property type="entry name" value="KS3_2"/>
    <property type="match status" value="2"/>
</dbReference>
<dbReference type="CDD" id="cd08953">
    <property type="entry name" value="KR_2_SDR_x"/>
    <property type="match status" value="1"/>
</dbReference>
<dbReference type="InterPro" id="IPR018201">
    <property type="entry name" value="Ketoacyl_synth_AS"/>
</dbReference>
<dbReference type="InterPro" id="IPR036736">
    <property type="entry name" value="ACP-like_sf"/>
</dbReference>
<dbReference type="InterPro" id="IPR020807">
    <property type="entry name" value="PKS_DH"/>
</dbReference>
<dbReference type="PANTHER" id="PTHR43775">
    <property type="entry name" value="FATTY ACID SYNTHASE"/>
    <property type="match status" value="1"/>
</dbReference>
<evidence type="ECO:0000256" key="1">
    <source>
        <dbReference type="ARBA" id="ARBA00022450"/>
    </source>
</evidence>
<dbReference type="SMART" id="SM00823">
    <property type="entry name" value="PKS_PP"/>
    <property type="match status" value="2"/>
</dbReference>
<keyword evidence="11" id="KW-0032">Aminotransferase</keyword>
<feature type="compositionally biased region" description="Polar residues" evidence="7">
    <location>
        <begin position="3105"/>
        <end position="3115"/>
    </location>
</feature>
<feature type="compositionally biased region" description="Basic and acidic residues" evidence="7">
    <location>
        <begin position="1795"/>
        <end position="1805"/>
    </location>
</feature>
<evidence type="ECO:0000256" key="2">
    <source>
        <dbReference type="ARBA" id="ARBA00022553"/>
    </source>
</evidence>
<dbReference type="Gene3D" id="3.40.640.10">
    <property type="entry name" value="Type I PLP-dependent aspartate aminotransferase-like (Major domain)"/>
    <property type="match status" value="1"/>
</dbReference>
<dbReference type="SUPFAM" id="SSF53901">
    <property type="entry name" value="Thiolase-like"/>
    <property type="match status" value="2"/>
</dbReference>
<feature type="domain" description="Carrier" evidence="8">
    <location>
        <begin position="1598"/>
        <end position="1675"/>
    </location>
</feature>
<feature type="domain" description="Carrier" evidence="8">
    <location>
        <begin position="1714"/>
        <end position="1791"/>
    </location>
</feature>
<dbReference type="GO" id="GO:0006633">
    <property type="term" value="P:fatty acid biosynthetic process"/>
    <property type="evidence" value="ECO:0007669"/>
    <property type="project" value="InterPro"/>
</dbReference>
<feature type="region of interest" description="Disordered" evidence="7">
    <location>
        <begin position="1795"/>
        <end position="1853"/>
    </location>
</feature>
<dbReference type="InterPro" id="IPR020841">
    <property type="entry name" value="PKS_Beta-ketoAc_synthase_dom"/>
</dbReference>
<dbReference type="Pfam" id="PF21089">
    <property type="entry name" value="PKS_DH_N"/>
    <property type="match status" value="1"/>
</dbReference>
<accession>A0A8A4TMS7</accession>
<organism evidence="11 12">
    <name type="scientific">Sulfidibacter corallicola</name>
    <dbReference type="NCBI Taxonomy" id="2818388"/>
    <lineage>
        <taxon>Bacteria</taxon>
        <taxon>Pseudomonadati</taxon>
        <taxon>Acidobacteriota</taxon>
        <taxon>Holophagae</taxon>
        <taxon>Acanthopleuribacterales</taxon>
        <taxon>Acanthopleuribacteraceae</taxon>
        <taxon>Sulfidibacter</taxon>
    </lineage>
</organism>
<dbReference type="PROSITE" id="PS52019">
    <property type="entry name" value="PKS_MFAS_DH"/>
    <property type="match status" value="1"/>
</dbReference>
<dbReference type="Pfam" id="PF08659">
    <property type="entry name" value="KR"/>
    <property type="match status" value="1"/>
</dbReference>
<feature type="region of interest" description="Disordered" evidence="7">
    <location>
        <begin position="3083"/>
        <end position="3115"/>
    </location>
</feature>
<keyword evidence="2" id="KW-0597">Phosphoprotein</keyword>
<dbReference type="InterPro" id="IPR032821">
    <property type="entry name" value="PKS_assoc"/>
</dbReference>
<feature type="domain" description="PKS/mFAS DH" evidence="10">
    <location>
        <begin position="651"/>
        <end position="932"/>
    </location>
</feature>
<dbReference type="InterPro" id="IPR014030">
    <property type="entry name" value="Ketoacyl_synth_N"/>
</dbReference>
<dbReference type="InterPro" id="IPR057326">
    <property type="entry name" value="KR_dom"/>
</dbReference>
<feature type="domain" description="Ketosynthase family 3 (KS3)" evidence="9">
    <location>
        <begin position="1975"/>
        <end position="2412"/>
    </location>
</feature>
<dbReference type="SMART" id="SM00825">
    <property type="entry name" value="PKS_KS"/>
    <property type="match status" value="2"/>
</dbReference>
<dbReference type="InterPro" id="IPR005814">
    <property type="entry name" value="Aminotrans_3"/>
</dbReference>
<dbReference type="InterPro" id="IPR009081">
    <property type="entry name" value="PP-bd_ACP"/>
</dbReference>
<feature type="region of interest" description="Disordered" evidence="7">
    <location>
        <begin position="1933"/>
        <end position="1971"/>
    </location>
</feature>
<dbReference type="Pfam" id="PF16197">
    <property type="entry name" value="KAsynt_C_assoc"/>
    <property type="match status" value="1"/>
</dbReference>
<feature type="region of interest" description="Disordered" evidence="7">
    <location>
        <begin position="1451"/>
        <end position="1477"/>
    </location>
</feature>
<keyword evidence="4" id="KW-0663">Pyridoxal phosphate</keyword>
<feature type="region of interest" description="Disordered" evidence="7">
    <location>
        <begin position="2556"/>
        <end position="2616"/>
    </location>
</feature>
<evidence type="ECO:0000259" key="9">
    <source>
        <dbReference type="PROSITE" id="PS52004"/>
    </source>
</evidence>
<dbReference type="FunFam" id="3.40.47.10:FF:000019">
    <property type="entry name" value="Polyketide synthase type I"/>
    <property type="match status" value="2"/>
</dbReference>
<dbReference type="EMBL" id="CP071793">
    <property type="protein sequence ID" value="QTD50514.1"/>
    <property type="molecule type" value="Genomic_DNA"/>
</dbReference>
<dbReference type="Pfam" id="PF00109">
    <property type="entry name" value="ketoacyl-synt"/>
    <property type="match status" value="2"/>
</dbReference>
<dbReference type="SMART" id="SM01294">
    <property type="entry name" value="PKS_PP_betabranch"/>
    <property type="match status" value="1"/>
</dbReference>
<feature type="compositionally biased region" description="Pro residues" evidence="7">
    <location>
        <begin position="1951"/>
        <end position="1962"/>
    </location>
</feature>
<dbReference type="Gene3D" id="3.40.47.10">
    <property type="match status" value="2"/>
</dbReference>
<dbReference type="Gene3D" id="3.40.50.720">
    <property type="entry name" value="NAD(P)-binding Rossmann-like Domain"/>
    <property type="match status" value="1"/>
</dbReference>
<dbReference type="InterPro" id="IPR015422">
    <property type="entry name" value="PyrdxlP-dep_Trfase_small"/>
</dbReference>
<dbReference type="RefSeq" id="WP_237380289.1">
    <property type="nucleotide sequence ID" value="NZ_CP071793.1"/>
</dbReference>
<proteinExistence type="predicted"/>
<dbReference type="Proteomes" id="UP000663929">
    <property type="component" value="Chromosome"/>
</dbReference>
<dbReference type="SMART" id="SM00826">
    <property type="entry name" value="PKS_DH"/>
    <property type="match status" value="1"/>
</dbReference>
<comment type="function">
    <text evidence="5">Involved in production of the polyketide antibiotic thailandamide.</text>
</comment>
<dbReference type="PROSITE" id="PS00606">
    <property type="entry name" value="KS3_1"/>
    <property type="match status" value="1"/>
</dbReference>
<dbReference type="InterPro" id="IPR036291">
    <property type="entry name" value="NAD(P)-bd_dom_sf"/>
</dbReference>
<dbReference type="InterPro" id="IPR049900">
    <property type="entry name" value="PKS_mFAS_DH"/>
</dbReference>
<dbReference type="InterPro" id="IPR049551">
    <property type="entry name" value="PKS_DH_C"/>
</dbReference>
<dbReference type="PROSITE" id="PS00012">
    <property type="entry name" value="PHOSPHOPANTETHEINE"/>
    <property type="match status" value="2"/>
</dbReference>
<evidence type="ECO:0000256" key="7">
    <source>
        <dbReference type="SAM" id="MobiDB-lite"/>
    </source>
</evidence>
<feature type="domain" description="Ketosynthase family 3 (KS3)" evidence="9">
    <location>
        <begin position="48"/>
        <end position="473"/>
    </location>
</feature>
<feature type="region of interest" description="N-terminal hotdog fold" evidence="6">
    <location>
        <begin position="651"/>
        <end position="773"/>
    </location>
</feature>
<evidence type="ECO:0000259" key="8">
    <source>
        <dbReference type="PROSITE" id="PS50075"/>
    </source>
</evidence>
<dbReference type="Pfam" id="PF22621">
    <property type="entry name" value="CurL-like_PKS_C"/>
    <property type="match status" value="1"/>
</dbReference>
<dbReference type="SUPFAM" id="SSF51735">
    <property type="entry name" value="NAD(P)-binding Rossmann-fold domains"/>
    <property type="match status" value="1"/>
</dbReference>
<keyword evidence="3" id="KW-0808">Transferase</keyword>
<feature type="compositionally biased region" description="Polar residues" evidence="7">
    <location>
        <begin position="2579"/>
        <end position="2588"/>
    </location>
</feature>
<dbReference type="InterPro" id="IPR020806">
    <property type="entry name" value="PKS_PP-bd"/>
</dbReference>
<dbReference type="GO" id="GO:0004315">
    <property type="term" value="F:3-oxoacyl-[acyl-carrier-protein] synthase activity"/>
    <property type="evidence" value="ECO:0007669"/>
    <property type="project" value="InterPro"/>
</dbReference>
<reference evidence="11" key="1">
    <citation type="submission" date="2021-03" db="EMBL/GenBank/DDBJ databases">
        <title>Acanthopleuribacteraceae sp. M133.</title>
        <authorList>
            <person name="Wang G."/>
        </authorList>
    </citation>
    <scope>NUCLEOTIDE SEQUENCE</scope>
    <source>
        <strain evidence="11">M133</strain>
    </source>
</reference>
<dbReference type="InterPro" id="IPR049552">
    <property type="entry name" value="PKS_DH_N"/>
</dbReference>
<dbReference type="SMART" id="SM00822">
    <property type="entry name" value="PKS_KR"/>
    <property type="match status" value="1"/>
</dbReference>
<dbReference type="Pfam" id="PF00550">
    <property type="entry name" value="PP-binding"/>
    <property type="match status" value="2"/>
</dbReference>
<keyword evidence="1" id="KW-0596">Phosphopantetheine</keyword>
<feature type="compositionally biased region" description="Basic and acidic residues" evidence="7">
    <location>
        <begin position="1835"/>
        <end position="1845"/>
    </location>
</feature>
<dbReference type="Pfam" id="PF00202">
    <property type="entry name" value="Aminotran_3"/>
    <property type="match status" value="1"/>
</dbReference>
<dbReference type="PANTHER" id="PTHR43775:SF37">
    <property type="entry name" value="SI:DKEY-61P9.11"/>
    <property type="match status" value="1"/>
</dbReference>
<feature type="compositionally biased region" description="Basic and acidic residues" evidence="7">
    <location>
        <begin position="1452"/>
        <end position="1470"/>
    </location>
</feature>
<gene>
    <name evidence="11" type="ORF">J3U87_33435</name>
</gene>
<dbReference type="GO" id="GO:0031177">
    <property type="term" value="F:phosphopantetheine binding"/>
    <property type="evidence" value="ECO:0007669"/>
    <property type="project" value="InterPro"/>
</dbReference>
<dbReference type="SUPFAM" id="SSF47336">
    <property type="entry name" value="ACP-like"/>
    <property type="match status" value="2"/>
</dbReference>
<dbReference type="Gene3D" id="1.10.1200.10">
    <property type="entry name" value="ACP-like"/>
    <property type="match status" value="2"/>
</dbReference>
<dbReference type="InterPro" id="IPR006162">
    <property type="entry name" value="Ppantetheine_attach_site"/>
</dbReference>
<dbReference type="InterPro" id="IPR015421">
    <property type="entry name" value="PyrdxlP-dep_Trfase_major"/>
</dbReference>
<dbReference type="InterPro" id="IPR042104">
    <property type="entry name" value="PKS_dehydratase_sf"/>
</dbReference>
<dbReference type="Gene3D" id="3.10.129.110">
    <property type="entry name" value="Polyketide synthase dehydratase"/>
    <property type="match status" value="1"/>
</dbReference>
<feature type="active site" description="Proton donor; for dehydratase activity" evidence="6">
    <location>
        <position position="846"/>
    </location>
</feature>
<dbReference type="InterPro" id="IPR016039">
    <property type="entry name" value="Thiolase-like"/>
</dbReference>
<evidence type="ECO:0000259" key="10">
    <source>
        <dbReference type="PROSITE" id="PS52019"/>
    </source>
</evidence>
<dbReference type="KEGG" id="scor:J3U87_33435"/>
<dbReference type="Gene3D" id="1.10.1240.100">
    <property type="match status" value="2"/>
</dbReference>
<protein>
    <submittedName>
        <fullName evidence="11">Aminotransferase class III-fold pyridoxal phosphate-dependent enzyme</fullName>
    </submittedName>
</protein>
<dbReference type="CDD" id="cd00833">
    <property type="entry name" value="PKS"/>
    <property type="match status" value="2"/>
</dbReference>
<dbReference type="GO" id="GO:0004312">
    <property type="term" value="F:fatty acid synthase activity"/>
    <property type="evidence" value="ECO:0007669"/>
    <property type="project" value="TreeGrafter"/>
</dbReference>
<feature type="region of interest" description="C-terminal hotdog fold" evidence="6">
    <location>
        <begin position="785"/>
        <end position="932"/>
    </location>
</feature>
<evidence type="ECO:0000256" key="6">
    <source>
        <dbReference type="PROSITE-ProRule" id="PRU01363"/>
    </source>
</evidence>
<sequence>MSMDYLRRHLVDQIERGHLSLDRGLEWIAELERLEAAAASAAARDASVGDIAIIGMSGRFPGAPDLDRFAANLNRGVDAIGEVPGDRWPLARYYDPNPDAPNRTYAKWGGFLEHIDQFDPLFFRIAPKEAEIMDPQQRLFLETVWSALEDAGYSDRDLAGRRCGVFVGAAGGDFGRKWEQYGVEITSDTFFGNTPSLLPSRICYFLDLKGSALTLDTACSSSLVATHLACKSLIAGENDMMIAGGVCLIHTESLYLMLSKNGMLSPTGRCRAFDDGADGMVLAEGVGAVVLKRLDRALADGDRIDAVIRASHINQDGTTNGIAAPCGPSQTELEGQVYRQCGVDPETIQYVEAHGTGTPLGDPIELRALHNAFRQFTDKNQFCAIGSVKSNIGHAQTAAGIASLLKVVMALRCRRMFPTLHVDRETRHFQFSESPFYVIRESKPWQPQPGMPRRAAISSFGASGTNCHMVIEEPPAPDHADRPKRAAWLLPLSAKRPELVAERARQLLDHLERHPDLEIADICFTAGVGRSHFRHRWALIARDRADLLAGLNTTLDGDEARLWRSAQGPTEPAEDPLIPWEAASLEAELADGDRAARLMGEVARAYAAGAELDWSRLYPAGRFRRVALPTYPFHRRSYWITGQSTQIRDAAPKPGSLLDENRSDLNAIRFTKHLDRNAFYLSDHRMNGTRIFPGVAYLEMAIQAARVVAPSAKLNAVRRHTWVSPLQVGLDPVELEIELDRHPEGLDYRLVSSKGGRSMIHAQGRLTRDSDKPNRPYRPPAGDAEAWTSGEAFYATLAEAGMVRGETFHTVRRFLRGNDEVWADLRLPSAAAGDFGAFELHPGLADGLLQLAAVLLDDGTATNEDEGLYLPFALERLTCFAPLTPELKARLYPVPVRSDIKRFDIDVFDPSGTLLARFEGYGIRRITAQSTRAGQDINPDLAFFCRSWRTAPAPNSPAEAPLVWIGPAASKPSDARLTAAIDLDRAESIEEDLKPYGLANRTRIQVVIQAPHDAEPEAVAPFLNRLFHLFRGLRRLKPRELSCVVAISAETPVLAAADGFLRCLTAEMPRFHYRLVRLATATASQGADLARLIRELPQAGDDASEVRYLDGRREVTYLHQISRETMATWTPERLRRGGTYLVTGGTGGIGRALVGHLLSEFEARVAVVGRNQPSAETTSWFDESARANGSWRFCAADMTNGAEVARALSEARAAFGEIQGVFHCAGVTRDAYLAKKSDADFQAVLAPKVEGTLALHRAVADAPLDFLALFSSSGTMIANPGQTDYAAANRFMDEFAHWRNLQAASGTCRGTTVAISWPFWRHGGMRLPERTIATMEQAAGMRPLETEDGLAALRLALSSDHAHLGLFCGDVTRIAAALGAHPGEAGRDGGDDPASAALDDLARAWAALALTRLAASHEGSESSETNIVAAARVAAEHERWFAALQKLCDQSDPGRRPRDQAAEDRPKSLARDGGLGDPDRLVMHSHLLYNKYPHLGGPLRLLARMGPRLADILRGDTTAEAVVSMPPAARSRRRDALQPFLGEATRLVVQGGFPEFWREGQTAAENAAPDASVAANHGETADLRHRSGPSASPGGEGLSLANLQTELVAMVSRLTKIPLEDLDPHGDLSEFGMDSVVLTDLANRINDRYGSDLTPATFFEYETLAQFAGFLHDELGPAVAMPSHAEPPTSAEDRPPIDDHTQERSAASAVAQEGLGEEIAGVLVTEIGRLMKIPPEDIDNHSDLSDYGFDSVALTDLANRLNDRWQLDLTPADFFEYETIAALAAFLADRLGEATGHPRVDDDLGSRTTGSVPEREPGSVDIPPREPTDLPTAREASRSIQEHSPRSSTEVPGDFRNHLLAMLGEATGLSLGDLHSAAELSDLALDLTIGSAWTASVNDRWNLDLAPSLLMEETHLDNVVARVWAEVASMAATNPKEASETPPTQSGTVAPEPPGRVLPSPPQKSTGDHHGVDLDRPIAVIGMSAIFPGDNDLERWWQKILAGDFLVDEIPRDRFDWRAYFGDAQLEDEKLHSRWGGFIDDIDKFDAAFFKISPREAALMDPQHRIFLELSWRALEDAGIAPRDLAHSRTGVFVGITANDYSEILAEQGLGVDAHAPTGNAHCLLPNRISYLLNLKGPSEPVDTACSSSLVAIHRAVRSLQTGESTTALAGGVNALLSPSAFIAFSKSGNMLARDGKCKTFDAAADGYVRGEGAGVVVLKPLDRAQRDGDPIYAVIRGSAINHGGHAKSLTAPNPNAQADLLVEAYRQARFAPETIGHIEVHGTGTQLGDPIEINGLKKAFAQLAEDQGTPLPRGTCGLSSIKSNIGHLEGAAGIAGFIKILLAMRDRRLPATIHYHRLNPNIRIDDSPFFILDKPRPWHPSEVPDRNQSVLRAGVSSFGFGGANAHVALESYEEYRPIPTAAPGDELFVFSARNATALGDLLRQVRRWMACEPGCAVLAADMAHTLRLAREPMRVRLAILAPDKESLARTIAAFLAAPDAAHPHLWYSGARASRDEPRSFAAQPNDLTSAAEAFCAGSDVDWTALTERGRRIHMPGTQFERKRHWAGEGPTASKPAKISTSNASTVENAPEPVTGEAHSTAADSPPTRNFGPFRPMNEASIRSQKAAADLSDRKRAFLTRFTEHYCRKNATSKGLAQPFRARYADQRAIAFFHPTLKELCFPLVLDRAEGAEIWDVDGNRYIDIAMDFGCNLFGHGAPFLVAGMDRQVTRGLALGLRPPAAARAAELLCKLTGHERAVFTQSGTEAVMTAIRLARHVTERHQIVLFSHSYHGHADGVLAYGLGEGDEAVTRPISEAIPPSMVEDVVVLDYNQEASLAWIAEHGPRLAAVLVEPMQSRGLQQRPGNFLRELRTLTRDVGCALIFDEMITGFRIHPGGAQAWFGVRADLCTYGKVLGGGIGQGAIGGSARFLDGIDGGPWQFGDDSFPSVERTFFAGTHSQNTLGMAAVEAVLAHLDREGPALQWGLNQATAGLAERLNRHFLEERVPMLVRYFGSLFRFEPNGALNPIDQSLFVYALRDKGIMISEIGNNFLSTAHRSDHLTRIEAAVVETVRDLRLGGYLAPREPVAEPTPPEPPVAGAFAAGTPSSALETSSV</sequence>
<feature type="region of interest" description="Disordered" evidence="7">
    <location>
        <begin position="1678"/>
        <end position="1711"/>
    </location>
</feature>
<evidence type="ECO:0000256" key="3">
    <source>
        <dbReference type="ARBA" id="ARBA00022679"/>
    </source>
</evidence>
<dbReference type="Pfam" id="PF02801">
    <property type="entry name" value="Ketoacyl-synt_C"/>
    <property type="match status" value="2"/>
</dbReference>
<evidence type="ECO:0000313" key="11">
    <source>
        <dbReference type="EMBL" id="QTD50514.1"/>
    </source>
</evidence>
<dbReference type="GO" id="GO:0030170">
    <property type="term" value="F:pyridoxal phosphate binding"/>
    <property type="evidence" value="ECO:0007669"/>
    <property type="project" value="InterPro"/>
</dbReference>
<dbReference type="PROSITE" id="PS50075">
    <property type="entry name" value="CARRIER"/>
    <property type="match status" value="2"/>
</dbReference>
<feature type="compositionally biased region" description="Basic and acidic residues" evidence="7">
    <location>
        <begin position="1813"/>
        <end position="1828"/>
    </location>
</feature>
<evidence type="ECO:0000313" key="12">
    <source>
        <dbReference type="Proteomes" id="UP000663929"/>
    </source>
</evidence>